<dbReference type="PIRSF" id="PIRSF018505">
    <property type="entry name" value="Prpndl_dhdrts_sm"/>
    <property type="match status" value="1"/>
</dbReference>
<dbReference type="NCBIfam" id="NF011972">
    <property type="entry name" value="PRK15443.1-3"/>
    <property type="match status" value="1"/>
</dbReference>
<accession>A0A2J4VWY5</accession>
<organism evidence="1 2">
    <name type="scientific">Klebsiella michiganensis</name>
    <dbReference type="NCBI Taxonomy" id="1134687"/>
    <lineage>
        <taxon>Bacteria</taxon>
        <taxon>Pseudomonadati</taxon>
        <taxon>Pseudomonadota</taxon>
        <taxon>Gammaproteobacteria</taxon>
        <taxon>Enterobacterales</taxon>
        <taxon>Enterobacteriaceae</taxon>
        <taxon>Klebsiella/Raoultella group</taxon>
        <taxon>Klebsiella</taxon>
    </lineage>
</organism>
<dbReference type="AlphaFoldDB" id="A0A2J4VWY5"/>
<comment type="caution">
    <text evidence="1">The sequence shown here is derived from an EMBL/GenBank/DDBJ whole genome shotgun (WGS) entry which is preliminary data.</text>
</comment>
<dbReference type="RefSeq" id="WP_004098899.1">
    <property type="nucleotide sequence ID" value="NZ_CABGLF010000037.1"/>
</dbReference>
<dbReference type="KEGG" id="kom:HR38_29260"/>
<evidence type="ECO:0000313" key="1">
    <source>
        <dbReference type="EMBL" id="PLL40710.1"/>
    </source>
</evidence>
<dbReference type="InterPro" id="IPR036091">
    <property type="entry name" value="Prodiol/glycerol_DeHase__sf_su"/>
</dbReference>
<sequence length="143" mass="16338">MTTKTTMTAADYPLATRCPERIQTPTGKPLTDITLENVLAGKIGPQDVRISRETLEYQAQIAEQMQRHAIARNLRRAGELIAIPDSRILEIYNALRPYRSSTEELLAIADELEYQYQATINAAFIRESAEVYRQRDKLRKKEA</sequence>
<evidence type="ECO:0000313" key="2">
    <source>
        <dbReference type="Proteomes" id="UP000234505"/>
    </source>
</evidence>
<name>A0A2J4VWY5_9ENTR</name>
<dbReference type="Gene3D" id="1.10.1510.20">
    <property type="entry name" value="Propanediol/glycerol dehydratase, small subunit"/>
    <property type="match status" value="1"/>
</dbReference>
<gene>
    <name evidence="1" type="ORF">CWN50_11775</name>
</gene>
<dbReference type="SUPFAM" id="SSF47148">
    <property type="entry name" value="Diol dehydratase, gamma subunit"/>
    <property type="match status" value="1"/>
</dbReference>
<dbReference type="Proteomes" id="UP000234505">
    <property type="component" value="Unassembled WGS sequence"/>
</dbReference>
<protein>
    <submittedName>
        <fullName evidence="1">Propanediol dehydratase small subunit PduE</fullName>
    </submittedName>
</protein>
<proteinExistence type="predicted"/>
<dbReference type="InterPro" id="IPR003207">
    <property type="entry name" value="Ppandiol/glycerol_DeHydtase_su"/>
</dbReference>
<dbReference type="Pfam" id="PF02287">
    <property type="entry name" value="Dehydratase_SU"/>
    <property type="match status" value="1"/>
</dbReference>
<dbReference type="EMBL" id="PIDS01000326">
    <property type="protein sequence ID" value="PLL40710.1"/>
    <property type="molecule type" value="Genomic_DNA"/>
</dbReference>
<reference evidence="1 2" key="1">
    <citation type="submission" date="2017-11" db="EMBL/GenBank/DDBJ databases">
        <authorList>
            <person name="Han C.G."/>
        </authorList>
    </citation>
    <scope>NUCLEOTIDE SEQUENCE [LARGE SCALE GENOMIC DNA]</scope>
    <source>
        <strain evidence="1 2">A11</strain>
    </source>
</reference>
<reference evidence="1 2" key="2">
    <citation type="submission" date="2018-01" db="EMBL/GenBank/DDBJ databases">
        <title>Genomic study of Klebsiella pneumoniae.</title>
        <authorList>
            <person name="Yang Y."/>
            <person name="Bicalho R."/>
        </authorList>
    </citation>
    <scope>NUCLEOTIDE SEQUENCE [LARGE SCALE GENOMIC DNA]</scope>
    <source>
        <strain evidence="1 2">A11</strain>
    </source>
</reference>